<sequence length="93" mass="10595">MVSGRARAGDIMFITCNIGCVPTNNTKSGKNLICVRESFQGTSCKTQEKYGCGFGEHILEDYNGEIVSTAKNRVVLRRKMRRFLRSRMLKFLR</sequence>
<organism evidence="1 2">
    <name type="scientific">Strongyloides venezuelensis</name>
    <name type="common">Threadworm</name>
    <dbReference type="NCBI Taxonomy" id="75913"/>
    <lineage>
        <taxon>Eukaryota</taxon>
        <taxon>Metazoa</taxon>
        <taxon>Ecdysozoa</taxon>
        <taxon>Nematoda</taxon>
        <taxon>Chromadorea</taxon>
        <taxon>Rhabditida</taxon>
        <taxon>Tylenchina</taxon>
        <taxon>Panagrolaimomorpha</taxon>
        <taxon>Strongyloidoidea</taxon>
        <taxon>Strongyloididae</taxon>
        <taxon>Strongyloides</taxon>
    </lineage>
</organism>
<protein>
    <submittedName>
        <fullName evidence="2">Uncharacterized protein</fullName>
    </submittedName>
</protein>
<proteinExistence type="predicted"/>
<evidence type="ECO:0000313" key="2">
    <source>
        <dbReference type="WBParaSite" id="SVE_0069100.1"/>
    </source>
</evidence>
<dbReference type="STRING" id="75913.A0A0K0EVZ2"/>
<evidence type="ECO:0000313" key="1">
    <source>
        <dbReference type="Proteomes" id="UP000035680"/>
    </source>
</evidence>
<name>A0A0K0EVZ2_STRVS</name>
<dbReference type="Proteomes" id="UP000035680">
    <property type="component" value="Unassembled WGS sequence"/>
</dbReference>
<dbReference type="WBParaSite" id="SVE_0069100.1">
    <property type="protein sequence ID" value="SVE_0069100.1"/>
    <property type="gene ID" value="SVE_0069100"/>
</dbReference>
<keyword evidence="1" id="KW-1185">Reference proteome</keyword>
<dbReference type="AlphaFoldDB" id="A0A0K0EVZ2"/>
<accession>A0A0K0EVZ2</accession>
<reference evidence="1" key="1">
    <citation type="submission" date="2014-07" db="EMBL/GenBank/DDBJ databases">
        <authorList>
            <person name="Martin A.A"/>
            <person name="De Silva N."/>
        </authorList>
    </citation>
    <scope>NUCLEOTIDE SEQUENCE</scope>
</reference>
<reference evidence="2" key="2">
    <citation type="submission" date="2015-08" db="UniProtKB">
        <authorList>
            <consortium name="WormBaseParasite"/>
        </authorList>
    </citation>
    <scope>IDENTIFICATION</scope>
</reference>